<protein>
    <submittedName>
        <fullName evidence="1">Uncharacterized protein</fullName>
    </submittedName>
</protein>
<dbReference type="AlphaFoldDB" id="A0A5N6PJY0"/>
<gene>
    <name evidence="1" type="ORF">E3N88_09508</name>
</gene>
<keyword evidence="2" id="KW-1185">Reference proteome</keyword>
<evidence type="ECO:0000313" key="1">
    <source>
        <dbReference type="EMBL" id="KAD6454802.1"/>
    </source>
</evidence>
<comment type="caution">
    <text evidence="1">The sequence shown here is derived from an EMBL/GenBank/DDBJ whole genome shotgun (WGS) entry which is preliminary data.</text>
</comment>
<organism evidence="1 2">
    <name type="scientific">Mikania micrantha</name>
    <name type="common">bitter vine</name>
    <dbReference type="NCBI Taxonomy" id="192012"/>
    <lineage>
        <taxon>Eukaryota</taxon>
        <taxon>Viridiplantae</taxon>
        <taxon>Streptophyta</taxon>
        <taxon>Embryophyta</taxon>
        <taxon>Tracheophyta</taxon>
        <taxon>Spermatophyta</taxon>
        <taxon>Magnoliopsida</taxon>
        <taxon>eudicotyledons</taxon>
        <taxon>Gunneridae</taxon>
        <taxon>Pentapetalae</taxon>
        <taxon>asterids</taxon>
        <taxon>campanulids</taxon>
        <taxon>Asterales</taxon>
        <taxon>Asteraceae</taxon>
        <taxon>Asteroideae</taxon>
        <taxon>Heliantheae alliance</taxon>
        <taxon>Eupatorieae</taxon>
        <taxon>Mikania</taxon>
    </lineage>
</organism>
<reference evidence="1 2" key="1">
    <citation type="submission" date="2019-05" db="EMBL/GenBank/DDBJ databases">
        <title>Mikania micrantha, genome provides insights into the molecular mechanism of rapid growth.</title>
        <authorList>
            <person name="Liu B."/>
        </authorList>
    </citation>
    <scope>NUCLEOTIDE SEQUENCE [LARGE SCALE GENOMIC DNA]</scope>
    <source>
        <strain evidence="1">NLD-2019</strain>
        <tissue evidence="1">Leaf</tissue>
    </source>
</reference>
<sequence length="94" mass="11012">MSSSRIRLAAAIFQFPIRVFRLALWLFPMNNWMNRHHRVEDKELDDLWKTMSRWLEAGLLQSLWHSDSVHSFRILTPISTSPSIVSTLRSLSAC</sequence>
<dbReference type="EMBL" id="SZYD01000004">
    <property type="protein sequence ID" value="KAD6454802.1"/>
    <property type="molecule type" value="Genomic_DNA"/>
</dbReference>
<dbReference type="Proteomes" id="UP000326396">
    <property type="component" value="Linkage Group LG12"/>
</dbReference>
<proteinExistence type="predicted"/>
<name>A0A5N6PJY0_9ASTR</name>
<evidence type="ECO:0000313" key="2">
    <source>
        <dbReference type="Proteomes" id="UP000326396"/>
    </source>
</evidence>
<accession>A0A5N6PJY0</accession>